<dbReference type="FunCoup" id="A0A2R6QYV4">
    <property type="interactions" value="2921"/>
</dbReference>
<keyword evidence="5 10" id="KW-0547">Nucleotide-binding</keyword>
<evidence type="ECO:0000313" key="14">
    <source>
        <dbReference type="Proteomes" id="UP000241394"/>
    </source>
</evidence>
<dbReference type="PROSITE" id="PS00108">
    <property type="entry name" value="PROTEIN_KINASE_ST"/>
    <property type="match status" value="1"/>
</dbReference>
<dbReference type="STRING" id="1590841.A0A2R6QYV4"/>
<dbReference type="InterPro" id="IPR017441">
    <property type="entry name" value="Protein_kinase_ATP_BS"/>
</dbReference>
<keyword evidence="6 13" id="KW-0418">Kinase</keyword>
<name>A0A2R6QYV4_ACTCC</name>
<evidence type="ECO:0000259" key="12">
    <source>
        <dbReference type="PROSITE" id="PS50011"/>
    </source>
</evidence>
<dbReference type="OMA" id="PYYPLEW"/>
<protein>
    <recommendedName>
        <fullName evidence="2">mitogen-activated protein kinase kinase kinase</fullName>
        <ecNumber evidence="2">2.7.11.25</ecNumber>
    </recommendedName>
</protein>
<feature type="region of interest" description="Disordered" evidence="11">
    <location>
        <begin position="157"/>
        <end position="181"/>
    </location>
</feature>
<feature type="binding site" evidence="10">
    <location>
        <position position="365"/>
    </location>
    <ligand>
        <name>ATP</name>
        <dbReference type="ChEBI" id="CHEBI:30616"/>
    </ligand>
</feature>
<dbReference type="GO" id="GO:0004709">
    <property type="term" value="F:MAP kinase kinase kinase activity"/>
    <property type="evidence" value="ECO:0007669"/>
    <property type="project" value="UniProtKB-EC"/>
</dbReference>
<dbReference type="InterPro" id="IPR008271">
    <property type="entry name" value="Ser/Thr_kinase_AS"/>
</dbReference>
<accession>A0A2R6QYV4</accession>
<dbReference type="Pfam" id="PF00069">
    <property type="entry name" value="Pkinase"/>
    <property type="match status" value="1"/>
</dbReference>
<dbReference type="Gene3D" id="1.10.510.10">
    <property type="entry name" value="Transferase(Phosphotransferase) domain 1"/>
    <property type="match status" value="1"/>
</dbReference>
<dbReference type="PROSITE" id="PS50011">
    <property type="entry name" value="PROTEIN_KINASE_DOM"/>
    <property type="match status" value="1"/>
</dbReference>
<dbReference type="GO" id="GO:0005737">
    <property type="term" value="C:cytoplasm"/>
    <property type="evidence" value="ECO:0007669"/>
    <property type="project" value="TreeGrafter"/>
</dbReference>
<dbReference type="PANTHER" id="PTHR48016">
    <property type="entry name" value="MAP KINASE KINASE KINASE SSK2-RELATED-RELATED"/>
    <property type="match status" value="1"/>
</dbReference>
<feature type="region of interest" description="Disordered" evidence="11">
    <location>
        <begin position="589"/>
        <end position="611"/>
    </location>
</feature>
<feature type="region of interest" description="Disordered" evidence="11">
    <location>
        <begin position="1"/>
        <end position="63"/>
    </location>
</feature>
<gene>
    <name evidence="13" type="ORF">CEY00_Acc12329</name>
</gene>
<comment type="caution">
    <text evidence="13">The sequence shown here is derived from an EMBL/GenBank/DDBJ whole genome shotgun (WGS) entry which is preliminary data.</text>
</comment>
<dbReference type="InterPro" id="IPR011009">
    <property type="entry name" value="Kinase-like_dom_sf"/>
</dbReference>
<dbReference type="PROSITE" id="PS00107">
    <property type="entry name" value="PROTEIN_KINASE_ATP"/>
    <property type="match status" value="1"/>
</dbReference>
<evidence type="ECO:0000256" key="5">
    <source>
        <dbReference type="ARBA" id="ARBA00022741"/>
    </source>
</evidence>
<dbReference type="Gramene" id="PSS17541">
    <property type="protein sequence ID" value="PSS17541"/>
    <property type="gene ID" value="CEY00_Acc12329"/>
</dbReference>
<comment type="catalytic activity">
    <reaction evidence="9">
        <text>L-seryl-[protein] + ATP = O-phospho-L-seryl-[protein] + ADP + H(+)</text>
        <dbReference type="Rhea" id="RHEA:17989"/>
        <dbReference type="Rhea" id="RHEA-COMP:9863"/>
        <dbReference type="Rhea" id="RHEA-COMP:11604"/>
        <dbReference type="ChEBI" id="CHEBI:15378"/>
        <dbReference type="ChEBI" id="CHEBI:29999"/>
        <dbReference type="ChEBI" id="CHEBI:30616"/>
        <dbReference type="ChEBI" id="CHEBI:83421"/>
        <dbReference type="ChEBI" id="CHEBI:456216"/>
        <dbReference type="EC" id="2.7.11.25"/>
    </reaction>
</comment>
<keyword evidence="7 10" id="KW-0067">ATP-binding</keyword>
<keyword evidence="4" id="KW-0808">Transferase</keyword>
<proteinExistence type="inferred from homology"/>
<dbReference type="EMBL" id="NKQK01000011">
    <property type="protein sequence ID" value="PSS17541.1"/>
    <property type="molecule type" value="Genomic_DNA"/>
</dbReference>
<evidence type="ECO:0000256" key="11">
    <source>
        <dbReference type="SAM" id="MobiDB-lite"/>
    </source>
</evidence>
<dbReference type="InterPro" id="IPR050538">
    <property type="entry name" value="MAP_kinase_kinase_kinase"/>
</dbReference>
<dbReference type="EC" id="2.7.11.25" evidence="2"/>
<organism evidence="13 14">
    <name type="scientific">Actinidia chinensis var. chinensis</name>
    <name type="common">Chinese soft-hair kiwi</name>
    <dbReference type="NCBI Taxonomy" id="1590841"/>
    <lineage>
        <taxon>Eukaryota</taxon>
        <taxon>Viridiplantae</taxon>
        <taxon>Streptophyta</taxon>
        <taxon>Embryophyta</taxon>
        <taxon>Tracheophyta</taxon>
        <taxon>Spermatophyta</taxon>
        <taxon>Magnoliopsida</taxon>
        <taxon>eudicotyledons</taxon>
        <taxon>Gunneridae</taxon>
        <taxon>Pentapetalae</taxon>
        <taxon>asterids</taxon>
        <taxon>Ericales</taxon>
        <taxon>Actinidiaceae</taxon>
        <taxon>Actinidia</taxon>
    </lineage>
</organism>
<evidence type="ECO:0000256" key="4">
    <source>
        <dbReference type="ARBA" id="ARBA00022679"/>
    </source>
</evidence>
<evidence type="ECO:0000256" key="10">
    <source>
        <dbReference type="PROSITE-ProRule" id="PRU10141"/>
    </source>
</evidence>
<keyword evidence="3" id="KW-0723">Serine/threonine-protein kinase</keyword>
<dbReference type="SMART" id="SM00220">
    <property type="entry name" value="S_TKc"/>
    <property type="match status" value="1"/>
</dbReference>
<evidence type="ECO:0000256" key="1">
    <source>
        <dbReference type="ARBA" id="ARBA00006529"/>
    </source>
</evidence>
<evidence type="ECO:0000256" key="2">
    <source>
        <dbReference type="ARBA" id="ARBA00012406"/>
    </source>
</evidence>
<comment type="catalytic activity">
    <reaction evidence="8">
        <text>L-threonyl-[protein] + ATP = O-phospho-L-threonyl-[protein] + ADP + H(+)</text>
        <dbReference type="Rhea" id="RHEA:46608"/>
        <dbReference type="Rhea" id="RHEA-COMP:11060"/>
        <dbReference type="Rhea" id="RHEA-COMP:11605"/>
        <dbReference type="ChEBI" id="CHEBI:15378"/>
        <dbReference type="ChEBI" id="CHEBI:30013"/>
        <dbReference type="ChEBI" id="CHEBI:30616"/>
        <dbReference type="ChEBI" id="CHEBI:61977"/>
        <dbReference type="ChEBI" id="CHEBI:456216"/>
        <dbReference type="EC" id="2.7.11.25"/>
    </reaction>
</comment>
<feature type="domain" description="Protein kinase" evidence="12">
    <location>
        <begin position="337"/>
        <end position="591"/>
    </location>
</feature>
<evidence type="ECO:0000256" key="3">
    <source>
        <dbReference type="ARBA" id="ARBA00022527"/>
    </source>
</evidence>
<evidence type="ECO:0000256" key="9">
    <source>
        <dbReference type="ARBA" id="ARBA00048329"/>
    </source>
</evidence>
<reference evidence="14" key="2">
    <citation type="journal article" date="2018" name="BMC Genomics">
        <title>A manually annotated Actinidia chinensis var. chinensis (kiwifruit) genome highlights the challenges associated with draft genomes and gene prediction in plants.</title>
        <authorList>
            <person name="Pilkington S.M."/>
            <person name="Crowhurst R."/>
            <person name="Hilario E."/>
            <person name="Nardozza S."/>
            <person name="Fraser L."/>
            <person name="Peng Y."/>
            <person name="Gunaseelan K."/>
            <person name="Simpson R."/>
            <person name="Tahir J."/>
            <person name="Deroles S.C."/>
            <person name="Templeton K."/>
            <person name="Luo Z."/>
            <person name="Davy M."/>
            <person name="Cheng C."/>
            <person name="McNeilage M."/>
            <person name="Scaglione D."/>
            <person name="Liu Y."/>
            <person name="Zhang Q."/>
            <person name="Datson P."/>
            <person name="De Silva N."/>
            <person name="Gardiner S.E."/>
            <person name="Bassett H."/>
            <person name="Chagne D."/>
            <person name="McCallum J."/>
            <person name="Dzierzon H."/>
            <person name="Deng C."/>
            <person name="Wang Y.Y."/>
            <person name="Barron L."/>
            <person name="Manako K."/>
            <person name="Bowen J."/>
            <person name="Foster T.M."/>
            <person name="Erridge Z.A."/>
            <person name="Tiffin H."/>
            <person name="Waite C.N."/>
            <person name="Davies K.M."/>
            <person name="Grierson E.P."/>
            <person name="Laing W.A."/>
            <person name="Kirk R."/>
            <person name="Chen X."/>
            <person name="Wood M."/>
            <person name="Montefiori M."/>
            <person name="Brummell D.A."/>
            <person name="Schwinn K.E."/>
            <person name="Catanach A."/>
            <person name="Fullerton C."/>
            <person name="Li D."/>
            <person name="Meiyalaghan S."/>
            <person name="Nieuwenhuizen N."/>
            <person name="Read N."/>
            <person name="Prakash R."/>
            <person name="Hunter D."/>
            <person name="Zhang H."/>
            <person name="McKenzie M."/>
            <person name="Knabel M."/>
            <person name="Harris A."/>
            <person name="Allan A.C."/>
            <person name="Gleave A."/>
            <person name="Chen A."/>
            <person name="Janssen B.J."/>
            <person name="Plunkett B."/>
            <person name="Ampomah-Dwamena C."/>
            <person name="Voogd C."/>
            <person name="Leif D."/>
            <person name="Lafferty D."/>
            <person name="Souleyre E.J.F."/>
            <person name="Varkonyi-Gasic E."/>
            <person name="Gambi F."/>
            <person name="Hanley J."/>
            <person name="Yao J.L."/>
            <person name="Cheung J."/>
            <person name="David K.M."/>
            <person name="Warren B."/>
            <person name="Marsh K."/>
            <person name="Snowden K.C."/>
            <person name="Lin-Wang K."/>
            <person name="Brian L."/>
            <person name="Martinez-Sanchez M."/>
            <person name="Wang M."/>
            <person name="Ileperuma N."/>
            <person name="Macnee N."/>
            <person name="Campin R."/>
            <person name="McAtee P."/>
            <person name="Drummond R.S.M."/>
            <person name="Espley R.V."/>
            <person name="Ireland H.S."/>
            <person name="Wu R."/>
            <person name="Atkinson R.G."/>
            <person name="Karunairetnam S."/>
            <person name="Bulley S."/>
            <person name="Chunkath S."/>
            <person name="Hanley Z."/>
            <person name="Storey R."/>
            <person name="Thrimawithana A.H."/>
            <person name="Thomson S."/>
            <person name="David C."/>
            <person name="Testolin R."/>
            <person name="Huang H."/>
            <person name="Hellens R.P."/>
            <person name="Schaffer R.J."/>
        </authorList>
    </citation>
    <scope>NUCLEOTIDE SEQUENCE [LARGE SCALE GENOMIC DNA]</scope>
    <source>
        <strain evidence="14">cv. Red5</strain>
    </source>
</reference>
<dbReference type="AlphaFoldDB" id="A0A2R6QYV4"/>
<dbReference type="InterPro" id="IPR000719">
    <property type="entry name" value="Prot_kinase_dom"/>
</dbReference>
<comment type="similarity">
    <text evidence="1">Belongs to the protein kinase superfamily. STE Ser/Thr protein kinase family. MAP kinase kinase kinase subfamily.</text>
</comment>
<feature type="compositionally biased region" description="Basic and acidic residues" evidence="11">
    <location>
        <begin position="11"/>
        <end position="38"/>
    </location>
</feature>
<dbReference type="Proteomes" id="UP000241394">
    <property type="component" value="Chromosome LG11"/>
</dbReference>
<feature type="compositionally biased region" description="Low complexity" evidence="11">
    <location>
        <begin position="314"/>
        <end position="327"/>
    </location>
</feature>
<dbReference type="GO" id="GO:1902065">
    <property type="term" value="P:response to L-glutamate"/>
    <property type="evidence" value="ECO:0007669"/>
    <property type="project" value="UniProtKB-ARBA"/>
</dbReference>
<evidence type="ECO:0000313" key="13">
    <source>
        <dbReference type="EMBL" id="PSS17541.1"/>
    </source>
</evidence>
<dbReference type="PANTHER" id="PTHR48016:SF29">
    <property type="entry name" value="MITOGEN-ACTIVATED PROTEIN KINASE KINASE KINASE 1-RELATED"/>
    <property type="match status" value="1"/>
</dbReference>
<dbReference type="FunFam" id="1.10.510.10:FF:000359">
    <property type="entry name" value="Mitogen-activated protein kinase 1, putative, expressed"/>
    <property type="match status" value="1"/>
</dbReference>
<dbReference type="InParanoid" id="A0A2R6QYV4"/>
<dbReference type="OrthoDB" id="266718at2759"/>
<sequence length="611" mass="67245">MHRIPRFFIPSDKRKIMDSKQKGRAPKLERRLAKKNIDYEPTPTSSSAESSSLRTRSLDSSPLANRTSFRIQGTEGEIDMIYEYLGISGPEDFGIPADAWEARKLRSSLDLPRSRLRCESGELNTCGDDDCETLSDKFRNGAVGGGSGDDCEKLSGRLRGGGGENDGGEELSNRLDGSGVGGDCERLSDRLRESVRVSDFSDDRKDTRERVGFKIVAETSRGGGGGIKGVRPPVLAPPPSISLPVIDNTSSTWDILKSFAPVGDRGFSSLRGFASDDDDEEDTEKVERVNGVRSESAVLSEACSFTTSNDDDSSSTTTEPTSNISPNDRLRRIITHWEKGELLGRGSFGSVYEGIADGGFFIAVKEVSLLDQGDQGRQSIHQLEQEIALLSQFEHENIVQYYGTAKDESNLYIFLELITKGSLLQLYQKYNLQDSTVSSYTRQILHGLKYLHERNVIHRDIKCANILVGANGSVKLADFGLAKVTKLNDIKSCKGTPFWMAPEVVRQNKKGYGLAADIWSLGCTVLEMLTRQLPYSHLENSMQALYRIGKGEPPPIPDSLSGEARDFILQCLQVNPNARPTASQLLDHSFVRRPLPTSSGSSSPYHSGRRL</sequence>
<dbReference type="GO" id="GO:0005524">
    <property type="term" value="F:ATP binding"/>
    <property type="evidence" value="ECO:0007669"/>
    <property type="project" value="UniProtKB-UniRule"/>
</dbReference>
<dbReference type="SUPFAM" id="SSF56112">
    <property type="entry name" value="Protein kinase-like (PK-like)"/>
    <property type="match status" value="1"/>
</dbReference>
<feature type="compositionally biased region" description="Low complexity" evidence="11">
    <location>
        <begin position="40"/>
        <end position="61"/>
    </location>
</feature>
<keyword evidence="14" id="KW-1185">Reference proteome</keyword>
<evidence type="ECO:0000256" key="7">
    <source>
        <dbReference type="ARBA" id="ARBA00022840"/>
    </source>
</evidence>
<evidence type="ECO:0000256" key="8">
    <source>
        <dbReference type="ARBA" id="ARBA00047559"/>
    </source>
</evidence>
<feature type="compositionally biased region" description="Low complexity" evidence="11">
    <location>
        <begin position="592"/>
        <end position="611"/>
    </location>
</feature>
<feature type="region of interest" description="Disordered" evidence="11">
    <location>
        <begin position="303"/>
        <end position="327"/>
    </location>
</feature>
<reference evidence="13 14" key="1">
    <citation type="submission" date="2017-07" db="EMBL/GenBank/DDBJ databases">
        <title>An improved, manually edited Actinidia chinensis var. chinensis (kiwifruit) genome highlights the challenges associated with draft genomes and gene prediction in plants.</title>
        <authorList>
            <person name="Pilkington S."/>
            <person name="Crowhurst R."/>
            <person name="Hilario E."/>
            <person name="Nardozza S."/>
            <person name="Fraser L."/>
            <person name="Peng Y."/>
            <person name="Gunaseelan K."/>
            <person name="Simpson R."/>
            <person name="Tahir J."/>
            <person name="Deroles S."/>
            <person name="Templeton K."/>
            <person name="Luo Z."/>
            <person name="Davy M."/>
            <person name="Cheng C."/>
            <person name="Mcneilage M."/>
            <person name="Scaglione D."/>
            <person name="Liu Y."/>
            <person name="Zhang Q."/>
            <person name="Datson P."/>
            <person name="De Silva N."/>
            <person name="Gardiner S."/>
            <person name="Bassett H."/>
            <person name="Chagne D."/>
            <person name="Mccallum J."/>
            <person name="Dzierzon H."/>
            <person name="Deng C."/>
            <person name="Wang Y.-Y."/>
            <person name="Barron N."/>
            <person name="Manako K."/>
            <person name="Bowen J."/>
            <person name="Foster T."/>
            <person name="Erridge Z."/>
            <person name="Tiffin H."/>
            <person name="Waite C."/>
            <person name="Davies K."/>
            <person name="Grierson E."/>
            <person name="Laing W."/>
            <person name="Kirk R."/>
            <person name="Chen X."/>
            <person name="Wood M."/>
            <person name="Montefiori M."/>
            <person name="Brummell D."/>
            <person name="Schwinn K."/>
            <person name="Catanach A."/>
            <person name="Fullerton C."/>
            <person name="Li D."/>
            <person name="Meiyalaghan S."/>
            <person name="Nieuwenhuizen N."/>
            <person name="Read N."/>
            <person name="Prakash R."/>
            <person name="Hunter D."/>
            <person name="Zhang H."/>
            <person name="Mckenzie M."/>
            <person name="Knabel M."/>
            <person name="Harris A."/>
            <person name="Allan A."/>
            <person name="Chen A."/>
            <person name="Janssen B."/>
            <person name="Plunkett B."/>
            <person name="Dwamena C."/>
            <person name="Voogd C."/>
            <person name="Leif D."/>
            <person name="Lafferty D."/>
            <person name="Souleyre E."/>
            <person name="Varkonyi-Gasic E."/>
            <person name="Gambi F."/>
            <person name="Hanley J."/>
            <person name="Yao J.-L."/>
            <person name="Cheung J."/>
            <person name="David K."/>
            <person name="Warren B."/>
            <person name="Marsh K."/>
            <person name="Snowden K."/>
            <person name="Lin-Wang K."/>
            <person name="Brian L."/>
            <person name="Martinez-Sanchez M."/>
            <person name="Wang M."/>
            <person name="Ileperuma N."/>
            <person name="Macnee N."/>
            <person name="Campin R."/>
            <person name="Mcatee P."/>
            <person name="Drummond R."/>
            <person name="Espley R."/>
            <person name="Ireland H."/>
            <person name="Wu R."/>
            <person name="Atkinson R."/>
            <person name="Karunairetnam S."/>
            <person name="Bulley S."/>
            <person name="Chunkath S."/>
            <person name="Hanley Z."/>
            <person name="Storey R."/>
            <person name="Thrimawithana A."/>
            <person name="Thomson S."/>
            <person name="David C."/>
            <person name="Testolin R."/>
        </authorList>
    </citation>
    <scope>NUCLEOTIDE SEQUENCE [LARGE SCALE GENOMIC DNA]</scope>
    <source>
        <strain evidence="14">cv. Red5</strain>
        <tissue evidence="13">Young leaf</tissue>
    </source>
</reference>
<evidence type="ECO:0000256" key="6">
    <source>
        <dbReference type="ARBA" id="ARBA00022777"/>
    </source>
</evidence>